<evidence type="ECO:0000313" key="6">
    <source>
        <dbReference type="EMBL" id="CAF4114886.1"/>
    </source>
</evidence>
<evidence type="ECO:0000256" key="2">
    <source>
        <dbReference type="ARBA" id="ARBA00022630"/>
    </source>
</evidence>
<protein>
    <recommendedName>
        <fullName evidence="5">FMN hydroxy acid dehydrogenase domain-containing protein</fullName>
    </recommendedName>
</protein>
<dbReference type="Gene3D" id="3.20.20.70">
    <property type="entry name" value="Aldolase class I"/>
    <property type="match status" value="1"/>
</dbReference>
<name>A0A819VWS1_9BILA</name>
<dbReference type="InterPro" id="IPR037396">
    <property type="entry name" value="FMN_HAD"/>
</dbReference>
<accession>A0A819VWS1</accession>
<dbReference type="SUPFAM" id="SSF51395">
    <property type="entry name" value="FMN-linked oxidoreductases"/>
    <property type="match status" value="1"/>
</dbReference>
<comment type="cofactor">
    <cofactor evidence="1">
        <name>FMN</name>
        <dbReference type="ChEBI" id="CHEBI:58210"/>
    </cofactor>
</comment>
<dbReference type="EMBL" id="CAJOAX010012588">
    <property type="protein sequence ID" value="CAF4114886.1"/>
    <property type="molecule type" value="Genomic_DNA"/>
</dbReference>
<evidence type="ECO:0000256" key="3">
    <source>
        <dbReference type="ARBA" id="ARBA00022643"/>
    </source>
</evidence>
<organism evidence="6 7">
    <name type="scientific">Rotaria sordida</name>
    <dbReference type="NCBI Taxonomy" id="392033"/>
    <lineage>
        <taxon>Eukaryota</taxon>
        <taxon>Metazoa</taxon>
        <taxon>Spiralia</taxon>
        <taxon>Gnathifera</taxon>
        <taxon>Rotifera</taxon>
        <taxon>Eurotatoria</taxon>
        <taxon>Bdelloidea</taxon>
        <taxon>Philodinida</taxon>
        <taxon>Philodinidae</taxon>
        <taxon>Rotaria</taxon>
    </lineage>
</organism>
<dbReference type="PANTHER" id="PTHR10578">
    <property type="entry name" value="S -2-HYDROXY-ACID OXIDASE-RELATED"/>
    <property type="match status" value="1"/>
</dbReference>
<feature type="domain" description="FMN hydroxy acid dehydrogenase" evidence="5">
    <location>
        <begin position="1"/>
        <end position="245"/>
    </location>
</feature>
<gene>
    <name evidence="6" type="ORF">OTI717_LOCUS34656</name>
</gene>
<keyword evidence="4" id="KW-0560">Oxidoreductase</keyword>
<feature type="non-terminal residue" evidence="6">
    <location>
        <position position="1"/>
    </location>
</feature>
<dbReference type="PANTHER" id="PTHR10578:SF107">
    <property type="entry name" value="2-HYDROXYACID OXIDASE 1"/>
    <property type="match status" value="1"/>
</dbReference>
<evidence type="ECO:0000256" key="1">
    <source>
        <dbReference type="ARBA" id="ARBA00001917"/>
    </source>
</evidence>
<proteinExistence type="predicted"/>
<dbReference type="Pfam" id="PF01070">
    <property type="entry name" value="FMN_dh"/>
    <property type="match status" value="1"/>
</dbReference>
<comment type="caution">
    <text evidence="6">The sequence shown here is derived from an EMBL/GenBank/DDBJ whole genome shotgun (WGS) entry which is preliminary data.</text>
</comment>
<dbReference type="InterPro" id="IPR000262">
    <property type="entry name" value="FMN-dep_DH"/>
</dbReference>
<dbReference type="InterPro" id="IPR013785">
    <property type="entry name" value="Aldolase_TIM"/>
</dbReference>
<keyword evidence="3" id="KW-0288">FMN</keyword>
<evidence type="ECO:0000313" key="7">
    <source>
        <dbReference type="Proteomes" id="UP000663823"/>
    </source>
</evidence>
<keyword evidence="2" id="KW-0285">Flavoprotein</keyword>
<dbReference type="Proteomes" id="UP000663823">
    <property type="component" value="Unassembled WGS sequence"/>
</dbReference>
<sequence>HVDGEAATARAATETQRIFTYNSMFSNMPEEKVLQTLGPKFLHIYLTTPPHERIRDFVLPLFEEASKNIDPELMKNMSIPNLNIPGIIVKQRFGTDSVTWANIEWLRKLTQLPIIICKDILSPIDAELAIKYGANGIIVSNHGGRLIDTASPAIECLEDVVNAVDGCAEAFVDTGIRSGTDVLKALTLGVRAVLIGRPILYGLACGGQEGVRRVLDILKRELVYDMACCGLTSIDQINKDILYKH</sequence>
<dbReference type="GO" id="GO:0016491">
    <property type="term" value="F:oxidoreductase activity"/>
    <property type="evidence" value="ECO:0007669"/>
    <property type="project" value="UniProtKB-KW"/>
</dbReference>
<reference evidence="6" key="1">
    <citation type="submission" date="2021-02" db="EMBL/GenBank/DDBJ databases">
        <authorList>
            <person name="Nowell W R."/>
        </authorList>
    </citation>
    <scope>NUCLEOTIDE SEQUENCE</scope>
</reference>
<dbReference type="AlphaFoldDB" id="A0A819VWS1"/>
<evidence type="ECO:0000259" key="5">
    <source>
        <dbReference type="PROSITE" id="PS51349"/>
    </source>
</evidence>
<evidence type="ECO:0000256" key="4">
    <source>
        <dbReference type="ARBA" id="ARBA00023002"/>
    </source>
</evidence>
<dbReference type="PROSITE" id="PS51349">
    <property type="entry name" value="FMN_HYDROXY_ACID_DH_2"/>
    <property type="match status" value="1"/>
</dbReference>